<keyword evidence="4" id="KW-0378">Hydrolase</keyword>
<comment type="subcellular location">
    <subcellularLocation>
        <location evidence="1">Nucleus</location>
    </subcellularLocation>
</comment>
<dbReference type="CDD" id="cd18787">
    <property type="entry name" value="SF2_C_DEAD"/>
    <property type="match status" value="1"/>
</dbReference>
<proteinExistence type="inferred from homology"/>
<keyword evidence="7" id="KW-0508">mRNA splicing</keyword>
<evidence type="ECO:0000259" key="13">
    <source>
        <dbReference type="PROSITE" id="PS51194"/>
    </source>
</evidence>
<evidence type="ECO:0000313" key="15">
    <source>
        <dbReference type="EMBL" id="PVU97459.1"/>
    </source>
</evidence>
<dbReference type="PROSITE" id="PS00039">
    <property type="entry name" value="DEAD_ATP_HELICASE"/>
    <property type="match status" value="1"/>
</dbReference>
<evidence type="ECO:0000256" key="5">
    <source>
        <dbReference type="ARBA" id="ARBA00022806"/>
    </source>
</evidence>
<feature type="short sequence motif" description="Q motif" evidence="10">
    <location>
        <begin position="403"/>
        <end position="431"/>
    </location>
</feature>
<dbReference type="InterPro" id="IPR000629">
    <property type="entry name" value="RNA-helicase_DEAD-box_CS"/>
</dbReference>
<dbReference type="InterPro" id="IPR011545">
    <property type="entry name" value="DEAD/DEAH_box_helicase_dom"/>
</dbReference>
<sequence>MSQENSILNSRIPTETSQPFNTRTRPSTEDYDAIKAKKFKADSPLVEKNSSCVDKLSKIQKRREKLELWKKLKTSNQISSTHTENNIKTGSSQTDSSNVENEKTKSRRLKIAEFMKNKKNNFSSITSNPLSIESSTNDDIAFSSTNSTQTIKNQTFFKSSENNMSQSNTSTFHNKSVLSSTTKASDRQNLTVLKFQTSFKPPNKINGVKLGFQFSKFNNLAKKKNNVDFENLDKKKAFDFDTTEKILEKKFVPLILDQDHSPSLEKPVNNDDIDPLDEYMENINNSESKNNTSMGTSASFSFDQDDPNSILQAQKNASVSLSAEMEDDIFDESKDILELAAKRLKKKDFITVDHSKVVYEPFKKDFYIEPYELSSMTQDETDALRCQLDDIKIRGQNPPNPVIKWTYFGLPATCVQIIKKLGFESPTPIQSQSIPAILQGRDLIGVAKTGSGKTLAFVLPMLRHIKAQKALKPMEGPIAMIMTPTRELAVQIAKECRLFAKQLNLRTVCSYGGSPIKDQIGELKRGAEIVVCTPGRMIDLLSANSGRVTNLKRVTFLVLDEADRMFDMGFEPQVMKIIQNVRPDRQTLLFSATFPRQMEALARKVLKRPLEITVGGRSVVCSDITQMIEVVDFDEKFYRLLEILGSSLNDDPNTCALIFVERQESADTLFKDLLRRGYMCNSLHGGKDQLDRDQTILDFKQEVFNILIATSVAARGLDVKRLSLVVNYDCPNHLEDYVHRVGRTGRAGNKGTAITFVTSDQGRYAIEIIKALQSSGVDVPRPLQDLADSFLESVKSGEVKYYNANVSGGFGGKGLEKLDQERQTVKNIQRFTFGVEDDNDSEEDIDESGELVKVKEMGLRTDDSISKNRLGKTNNDTFVEVSKETTDKTIKDAIKAAQKAADRMNLGATPVKVGNPGIVTAIDEINAKFGMGTGSQAISVNTDLHSAEFFAEIEINDYPQKARWKVTNRETLSHITEATGTAITVRGVFYQPGKPSGSSVGSNNLITASGEKSRNNEMGLERAKAEIKRILTEATMQSIEQESRQGVSGGQQYSRYSVL</sequence>
<dbReference type="Gene3D" id="3.40.50.300">
    <property type="entry name" value="P-loop containing nucleotide triphosphate hydrolases"/>
    <property type="match status" value="2"/>
</dbReference>
<dbReference type="GO" id="GO:0005634">
    <property type="term" value="C:nucleus"/>
    <property type="evidence" value="ECO:0007669"/>
    <property type="project" value="UniProtKB-SubCell"/>
</dbReference>
<dbReference type="GO" id="GO:0005524">
    <property type="term" value="F:ATP binding"/>
    <property type="evidence" value="ECO:0007669"/>
    <property type="project" value="UniProtKB-KW"/>
</dbReference>
<keyword evidence="3" id="KW-0547">Nucleotide-binding</keyword>
<evidence type="ECO:0000259" key="14">
    <source>
        <dbReference type="PROSITE" id="PS51195"/>
    </source>
</evidence>
<dbReference type="OrthoDB" id="196131at2759"/>
<dbReference type="GO" id="GO:0008380">
    <property type="term" value="P:RNA splicing"/>
    <property type="evidence" value="ECO:0007669"/>
    <property type="project" value="UniProtKB-KW"/>
</dbReference>
<keyword evidence="6" id="KW-0067">ATP-binding</keyword>
<dbReference type="InterPro" id="IPR056149">
    <property type="entry name" value="PRP5/DDX46/KHDC4_KH"/>
</dbReference>
<evidence type="ECO:0000256" key="10">
    <source>
        <dbReference type="PROSITE-ProRule" id="PRU00552"/>
    </source>
</evidence>
<protein>
    <recommendedName>
        <fullName evidence="2">RNA helicase</fullName>
        <ecNumber evidence="2">3.6.4.13</ecNumber>
    </recommendedName>
</protein>
<keyword evidence="7" id="KW-0507">mRNA processing</keyword>
<feature type="domain" description="Helicase C-terminal" evidence="13">
    <location>
        <begin position="636"/>
        <end position="787"/>
    </location>
</feature>
<feature type="compositionally biased region" description="Polar residues" evidence="11">
    <location>
        <begin position="1"/>
        <end position="25"/>
    </location>
</feature>
<evidence type="ECO:0000256" key="8">
    <source>
        <dbReference type="ARBA" id="ARBA00023242"/>
    </source>
</evidence>
<dbReference type="GO" id="GO:0003724">
    <property type="term" value="F:RNA helicase activity"/>
    <property type="evidence" value="ECO:0007669"/>
    <property type="project" value="UniProtKB-EC"/>
</dbReference>
<dbReference type="STRING" id="133385.A0A2T9YYR7"/>
<dbReference type="Proteomes" id="UP000245383">
    <property type="component" value="Unassembled WGS sequence"/>
</dbReference>
<feature type="domain" description="DEAD-box RNA helicase Q" evidence="14">
    <location>
        <begin position="403"/>
        <end position="431"/>
    </location>
</feature>
<name>A0A2T9YYR7_9FUNG</name>
<dbReference type="PANTHER" id="PTHR47958">
    <property type="entry name" value="ATP-DEPENDENT RNA HELICASE DBP3"/>
    <property type="match status" value="1"/>
</dbReference>
<evidence type="ECO:0000313" key="16">
    <source>
        <dbReference type="Proteomes" id="UP000245383"/>
    </source>
</evidence>
<dbReference type="InterPro" id="IPR014014">
    <property type="entry name" value="RNA_helicase_DEAD_Q_motif"/>
</dbReference>
<evidence type="ECO:0000256" key="1">
    <source>
        <dbReference type="ARBA" id="ARBA00004123"/>
    </source>
</evidence>
<dbReference type="SUPFAM" id="SSF52540">
    <property type="entry name" value="P-loop containing nucleoside triphosphate hydrolases"/>
    <property type="match status" value="2"/>
</dbReference>
<dbReference type="SMART" id="SM00487">
    <property type="entry name" value="DEXDc"/>
    <property type="match status" value="1"/>
</dbReference>
<dbReference type="AlphaFoldDB" id="A0A2T9YYR7"/>
<comment type="caution">
    <text evidence="15">The sequence shown here is derived from an EMBL/GenBank/DDBJ whole genome shotgun (WGS) entry which is preliminary data.</text>
</comment>
<keyword evidence="8" id="KW-0539">Nucleus</keyword>
<dbReference type="Pfam" id="PF00270">
    <property type="entry name" value="DEAD"/>
    <property type="match status" value="1"/>
</dbReference>
<dbReference type="PROSITE" id="PS51194">
    <property type="entry name" value="HELICASE_CTER"/>
    <property type="match status" value="1"/>
</dbReference>
<evidence type="ECO:0000259" key="12">
    <source>
        <dbReference type="PROSITE" id="PS51192"/>
    </source>
</evidence>
<evidence type="ECO:0000256" key="11">
    <source>
        <dbReference type="SAM" id="MobiDB-lite"/>
    </source>
</evidence>
<dbReference type="InterPro" id="IPR027417">
    <property type="entry name" value="P-loop_NTPase"/>
</dbReference>
<feature type="compositionally biased region" description="Polar residues" evidence="11">
    <location>
        <begin position="74"/>
        <end position="99"/>
    </location>
</feature>
<dbReference type="Pfam" id="PF00271">
    <property type="entry name" value="Helicase_C"/>
    <property type="match status" value="1"/>
</dbReference>
<dbReference type="GO" id="GO:0016787">
    <property type="term" value="F:hydrolase activity"/>
    <property type="evidence" value="ECO:0007669"/>
    <property type="project" value="UniProtKB-KW"/>
</dbReference>
<dbReference type="GO" id="GO:0003676">
    <property type="term" value="F:nucleic acid binding"/>
    <property type="evidence" value="ECO:0007669"/>
    <property type="project" value="InterPro"/>
</dbReference>
<dbReference type="InterPro" id="IPR014001">
    <property type="entry name" value="Helicase_ATP-bd"/>
</dbReference>
<organism evidence="15 16">
    <name type="scientific">Smittium simulii</name>
    <dbReference type="NCBI Taxonomy" id="133385"/>
    <lineage>
        <taxon>Eukaryota</taxon>
        <taxon>Fungi</taxon>
        <taxon>Fungi incertae sedis</taxon>
        <taxon>Zoopagomycota</taxon>
        <taxon>Kickxellomycotina</taxon>
        <taxon>Harpellomycetes</taxon>
        <taxon>Harpellales</taxon>
        <taxon>Legeriomycetaceae</taxon>
        <taxon>Smittium</taxon>
    </lineage>
</organism>
<feature type="region of interest" description="Disordered" evidence="11">
    <location>
        <begin position="1"/>
        <end position="29"/>
    </location>
</feature>
<evidence type="ECO:0000256" key="4">
    <source>
        <dbReference type="ARBA" id="ARBA00022801"/>
    </source>
</evidence>
<gene>
    <name evidence="15" type="ORF">BB561_000555</name>
</gene>
<dbReference type="EMBL" id="MBFR01000012">
    <property type="protein sequence ID" value="PVU97459.1"/>
    <property type="molecule type" value="Genomic_DNA"/>
</dbReference>
<evidence type="ECO:0000256" key="7">
    <source>
        <dbReference type="ARBA" id="ARBA00023187"/>
    </source>
</evidence>
<feature type="region of interest" description="Disordered" evidence="11">
    <location>
        <begin position="994"/>
        <end position="1019"/>
    </location>
</feature>
<dbReference type="PROSITE" id="PS51192">
    <property type="entry name" value="HELICASE_ATP_BIND_1"/>
    <property type="match status" value="1"/>
</dbReference>
<reference evidence="15 16" key="1">
    <citation type="journal article" date="2018" name="MBio">
        <title>Comparative Genomics Reveals the Core Gene Toolbox for the Fungus-Insect Symbiosis.</title>
        <authorList>
            <person name="Wang Y."/>
            <person name="Stata M."/>
            <person name="Wang W."/>
            <person name="Stajich J.E."/>
            <person name="White M.M."/>
            <person name="Moncalvo J.M."/>
        </authorList>
    </citation>
    <scope>NUCLEOTIDE SEQUENCE [LARGE SCALE GENOMIC DNA]</scope>
    <source>
        <strain evidence="15 16">SWE-8-4</strain>
    </source>
</reference>
<dbReference type="InterPro" id="IPR001650">
    <property type="entry name" value="Helicase_C-like"/>
</dbReference>
<dbReference type="SMART" id="SM00490">
    <property type="entry name" value="HELICc"/>
    <property type="match status" value="1"/>
</dbReference>
<accession>A0A2T9YYR7</accession>
<dbReference type="EC" id="3.6.4.13" evidence="2"/>
<dbReference type="PROSITE" id="PS51195">
    <property type="entry name" value="Q_MOTIF"/>
    <property type="match status" value="1"/>
</dbReference>
<dbReference type="Pfam" id="PF23469">
    <property type="entry name" value="KH_12"/>
    <property type="match status" value="1"/>
</dbReference>
<evidence type="ECO:0000256" key="3">
    <source>
        <dbReference type="ARBA" id="ARBA00022741"/>
    </source>
</evidence>
<evidence type="ECO:0000256" key="2">
    <source>
        <dbReference type="ARBA" id="ARBA00012552"/>
    </source>
</evidence>
<feature type="compositionally biased region" description="Polar residues" evidence="11">
    <location>
        <begin position="996"/>
        <end position="1007"/>
    </location>
</feature>
<evidence type="ECO:0000256" key="6">
    <source>
        <dbReference type="ARBA" id="ARBA00022840"/>
    </source>
</evidence>
<dbReference type="CDD" id="cd17953">
    <property type="entry name" value="DEADc_DDX46"/>
    <property type="match status" value="1"/>
</dbReference>
<feature type="domain" description="Helicase ATP-binding" evidence="12">
    <location>
        <begin position="434"/>
        <end position="612"/>
    </location>
</feature>
<comment type="similarity">
    <text evidence="9">Belongs to the DEAD box helicase family. DDX46/PRP5 subfamily.</text>
</comment>
<evidence type="ECO:0000256" key="9">
    <source>
        <dbReference type="ARBA" id="ARBA00038511"/>
    </source>
</evidence>
<keyword evidence="16" id="KW-1185">Reference proteome</keyword>
<dbReference type="FunFam" id="3.40.50.300:FF:000079">
    <property type="entry name" value="probable ATP-dependent RNA helicase DDX17"/>
    <property type="match status" value="1"/>
</dbReference>
<feature type="region of interest" description="Disordered" evidence="11">
    <location>
        <begin position="1039"/>
        <end position="1059"/>
    </location>
</feature>
<feature type="region of interest" description="Disordered" evidence="11">
    <location>
        <begin position="74"/>
        <end position="105"/>
    </location>
</feature>
<keyword evidence="5" id="KW-0347">Helicase</keyword>